<accession>A0ABX0GTE2</accession>
<dbReference type="EMBL" id="JAANNP010000001">
    <property type="protein sequence ID" value="NHC12976.1"/>
    <property type="molecule type" value="Genomic_DNA"/>
</dbReference>
<dbReference type="Gene3D" id="3.40.50.10140">
    <property type="entry name" value="Toll/interleukin-1 receptor homology (TIR) domain"/>
    <property type="match status" value="1"/>
</dbReference>
<protein>
    <submittedName>
        <fullName evidence="2">TIR domain-containing protein</fullName>
    </submittedName>
</protein>
<feature type="domain" description="TIR" evidence="1">
    <location>
        <begin position="44"/>
        <end position="144"/>
    </location>
</feature>
<organism evidence="2 3">
    <name type="scientific">Motilibacter deserti</name>
    <dbReference type="NCBI Taxonomy" id="2714956"/>
    <lineage>
        <taxon>Bacteria</taxon>
        <taxon>Bacillati</taxon>
        <taxon>Actinomycetota</taxon>
        <taxon>Actinomycetes</taxon>
        <taxon>Motilibacterales</taxon>
        <taxon>Motilibacteraceae</taxon>
        <taxon>Motilibacter</taxon>
    </lineage>
</organism>
<dbReference type="InterPro" id="IPR000157">
    <property type="entry name" value="TIR_dom"/>
</dbReference>
<reference evidence="2 3" key="1">
    <citation type="submission" date="2020-03" db="EMBL/GenBank/DDBJ databases">
        <title>Two novel Motilibacter sp.</title>
        <authorList>
            <person name="Liu S."/>
        </authorList>
    </citation>
    <scope>NUCLEOTIDE SEQUENCE [LARGE SCALE GENOMIC DNA]</scope>
    <source>
        <strain evidence="2 3">E257</strain>
    </source>
</reference>
<dbReference type="Pfam" id="PF13676">
    <property type="entry name" value="TIR_2"/>
    <property type="match status" value="1"/>
</dbReference>
<dbReference type="SUPFAM" id="SSF52200">
    <property type="entry name" value="Toll/Interleukin receptor TIR domain"/>
    <property type="match status" value="1"/>
</dbReference>
<sequence length="361" mass="39165">MKDTGPDEEPAGFWSYAHADDDGEDGRLTRLAGRVRAEFAATTGSDLVLFLDRDALSWGSQWRARIDAALRATTFFVPLVTPRYFRSPECRRELLGFAGHAESLGLRELLLPVYYIDVPGLSEDSADEAVALVAGVQWEDWRGLRLEDEHSSAYRKGVARIAARLAALAAARAQEPRGHVRRLPRPADDRRHERLARWHATASGWASALAELAAAAAQVASVVDRSAPRLTTATTATEREAEARRLARELVQPAERVFALGSGLAARSVELAPGVLSTVRAAADQRDDEGTGFFSTVLGLADALAELAGEAASTRLVLGRARTLSDELHGPVDRIAAGIRGMEDAHTVVGEWARLVRRLPR</sequence>
<evidence type="ECO:0000259" key="1">
    <source>
        <dbReference type="Pfam" id="PF13676"/>
    </source>
</evidence>
<name>A0ABX0GTE2_9ACTN</name>
<dbReference type="RefSeq" id="WP_166278224.1">
    <property type="nucleotide sequence ID" value="NZ_JAANNP010000001.1"/>
</dbReference>
<keyword evidence="3" id="KW-1185">Reference proteome</keyword>
<evidence type="ECO:0000313" key="2">
    <source>
        <dbReference type="EMBL" id="NHC12976.1"/>
    </source>
</evidence>
<gene>
    <name evidence="2" type="ORF">G9H71_04190</name>
</gene>
<comment type="caution">
    <text evidence="2">The sequence shown here is derived from an EMBL/GenBank/DDBJ whole genome shotgun (WGS) entry which is preliminary data.</text>
</comment>
<dbReference type="InterPro" id="IPR035897">
    <property type="entry name" value="Toll_tir_struct_dom_sf"/>
</dbReference>
<dbReference type="Proteomes" id="UP000800981">
    <property type="component" value="Unassembled WGS sequence"/>
</dbReference>
<evidence type="ECO:0000313" key="3">
    <source>
        <dbReference type="Proteomes" id="UP000800981"/>
    </source>
</evidence>
<proteinExistence type="predicted"/>